<dbReference type="InterPro" id="IPR038186">
    <property type="entry name" value="CHAD_dom_sf"/>
</dbReference>
<dbReference type="Pfam" id="PF05235">
    <property type="entry name" value="CHAD"/>
    <property type="match status" value="1"/>
</dbReference>
<gene>
    <name evidence="3" type="ORF">H9C73_13705</name>
</gene>
<dbReference type="EMBL" id="JACVEW010000025">
    <property type="protein sequence ID" value="MBP0049785.1"/>
    <property type="molecule type" value="Genomic_DNA"/>
</dbReference>
<evidence type="ECO:0000313" key="4">
    <source>
        <dbReference type="Proteomes" id="UP000810171"/>
    </source>
</evidence>
<dbReference type="RefSeq" id="WP_209288471.1">
    <property type="nucleotide sequence ID" value="NZ_JACVEW010000025.1"/>
</dbReference>
<comment type="caution">
    <text evidence="3">The sequence shown here is derived from an EMBL/GenBank/DDBJ whole genome shotgun (WGS) entry which is preliminary data.</text>
</comment>
<evidence type="ECO:0000313" key="3">
    <source>
        <dbReference type="EMBL" id="MBP0049785.1"/>
    </source>
</evidence>
<accession>A0ABS3ZEP2</accession>
<name>A0ABS3ZEP2_9GAMM</name>
<feature type="region of interest" description="Disordered" evidence="1">
    <location>
        <begin position="1"/>
        <end position="20"/>
    </location>
</feature>
<proteinExistence type="predicted"/>
<sequence>MSTGVCKGEQRPLNADTSGAEVRSSALDLLQQTRERLESGLARPDIDQDEIVHQTRVDMKRLRALWYLAEPGLKEKQMLHDATRRIAKALSGQRDHAVMQTTCQSLPVDLPDAFQKQLDAGLLDHTRPAAHPEQPLAEVSPLLYALECKVMDADFEGLRQCHLKTGFLKVATKGEKLSRKALQRADQEALHRWRKWVKVWMYQHLWLVPGTDFVWSERLKPLGSALGRIHDLDVLDGILQQLDQPESLDTLNALQYAIQQERNRLLGQVTTEATVIYAKPAKKRVKKVFCAWSKD</sequence>
<dbReference type="Proteomes" id="UP000810171">
    <property type="component" value="Unassembled WGS sequence"/>
</dbReference>
<organism evidence="3 4">
    <name type="scientific">Marinobacterium alkalitolerans</name>
    <dbReference type="NCBI Taxonomy" id="1542925"/>
    <lineage>
        <taxon>Bacteria</taxon>
        <taxon>Pseudomonadati</taxon>
        <taxon>Pseudomonadota</taxon>
        <taxon>Gammaproteobacteria</taxon>
        <taxon>Oceanospirillales</taxon>
        <taxon>Oceanospirillaceae</taxon>
        <taxon>Marinobacterium</taxon>
    </lineage>
</organism>
<dbReference type="PROSITE" id="PS51708">
    <property type="entry name" value="CHAD"/>
    <property type="match status" value="1"/>
</dbReference>
<dbReference type="Gene3D" id="1.40.20.10">
    <property type="entry name" value="CHAD domain"/>
    <property type="match status" value="1"/>
</dbReference>
<protein>
    <submittedName>
        <fullName evidence="3">CHAD domain-containing protein</fullName>
    </submittedName>
</protein>
<feature type="domain" description="CHAD" evidence="2">
    <location>
        <begin position="15"/>
        <end position="281"/>
    </location>
</feature>
<dbReference type="PANTHER" id="PTHR39339:SF1">
    <property type="entry name" value="CHAD DOMAIN-CONTAINING PROTEIN"/>
    <property type="match status" value="1"/>
</dbReference>
<dbReference type="SMART" id="SM00880">
    <property type="entry name" value="CHAD"/>
    <property type="match status" value="1"/>
</dbReference>
<dbReference type="InterPro" id="IPR007899">
    <property type="entry name" value="CHAD_dom"/>
</dbReference>
<dbReference type="PANTHER" id="PTHR39339">
    <property type="entry name" value="SLR1444 PROTEIN"/>
    <property type="match status" value="1"/>
</dbReference>
<evidence type="ECO:0000256" key="1">
    <source>
        <dbReference type="SAM" id="MobiDB-lite"/>
    </source>
</evidence>
<keyword evidence="4" id="KW-1185">Reference proteome</keyword>
<reference evidence="3 4" key="1">
    <citation type="submission" date="2020-09" db="EMBL/GenBank/DDBJ databases">
        <authorList>
            <person name="Tanuku N.R.S."/>
        </authorList>
    </citation>
    <scope>NUCLEOTIDE SEQUENCE [LARGE SCALE GENOMIC DNA]</scope>
    <source>
        <strain evidence="3 4">AK62</strain>
    </source>
</reference>
<evidence type="ECO:0000259" key="2">
    <source>
        <dbReference type="PROSITE" id="PS51708"/>
    </source>
</evidence>